<accession>A0A6J7ISK5</accession>
<proteinExistence type="inferred from homology"/>
<dbReference type="GO" id="GO:0006020">
    <property type="term" value="P:inositol metabolic process"/>
    <property type="evidence" value="ECO:0007669"/>
    <property type="project" value="TreeGrafter"/>
</dbReference>
<evidence type="ECO:0000256" key="1">
    <source>
        <dbReference type="ARBA" id="ARBA00001033"/>
    </source>
</evidence>
<dbReference type="PRINTS" id="PR00377">
    <property type="entry name" value="IMPHPHTASES"/>
</dbReference>
<dbReference type="AlphaFoldDB" id="A0A6J7ISK5"/>
<dbReference type="GO" id="GO:0008934">
    <property type="term" value="F:inositol monophosphate 1-phosphatase activity"/>
    <property type="evidence" value="ECO:0007669"/>
    <property type="project" value="InterPro"/>
</dbReference>
<dbReference type="GO" id="GO:0046854">
    <property type="term" value="P:phosphatidylinositol phosphate biosynthetic process"/>
    <property type="evidence" value="ECO:0007669"/>
    <property type="project" value="InterPro"/>
</dbReference>
<dbReference type="Gene3D" id="3.40.190.80">
    <property type="match status" value="1"/>
</dbReference>
<sequence>MSAPVDRSELLALALKAAHTAGELLSQRPDNFELSTKSVAIDFATQMDKASEKAIVDLILAARPNDGIVAEEGSARESTSGITWVIDPLDGTVNYFYGMPGWNVSIAAQDEHGSVVGVVYAPTINYLWHAVRDGGAFLNDKAIRCNESVPLNRALLGTGFQYDIKDRPEHIAKVASLLMTIRDIRRNGAAAVDLCYVAMGALDGYFELGLKPWDLAAGSLIATEAGAKVVASGPGGAVTVAAGPALLLELLATLAI</sequence>
<dbReference type="GO" id="GO:0007165">
    <property type="term" value="P:signal transduction"/>
    <property type="evidence" value="ECO:0007669"/>
    <property type="project" value="TreeGrafter"/>
</dbReference>
<reference evidence="8" key="1">
    <citation type="submission" date="2020-05" db="EMBL/GenBank/DDBJ databases">
        <authorList>
            <person name="Chiriac C."/>
            <person name="Salcher M."/>
            <person name="Ghai R."/>
            <person name="Kavagutti S V."/>
        </authorList>
    </citation>
    <scope>NUCLEOTIDE SEQUENCE</scope>
</reference>
<dbReference type="EC" id="3.1.3.25" evidence="4"/>
<comment type="catalytic activity">
    <reaction evidence="1">
        <text>a myo-inositol phosphate + H2O = myo-inositol + phosphate</text>
        <dbReference type="Rhea" id="RHEA:24056"/>
        <dbReference type="ChEBI" id="CHEBI:15377"/>
        <dbReference type="ChEBI" id="CHEBI:17268"/>
        <dbReference type="ChEBI" id="CHEBI:43474"/>
        <dbReference type="ChEBI" id="CHEBI:84139"/>
        <dbReference type="EC" id="3.1.3.25"/>
    </reaction>
</comment>
<dbReference type="InterPro" id="IPR020550">
    <property type="entry name" value="Inositol_monophosphatase_CS"/>
</dbReference>
<name>A0A6J7ISK5_9ZZZZ</name>
<dbReference type="InterPro" id="IPR000760">
    <property type="entry name" value="Inositol_monophosphatase-like"/>
</dbReference>
<evidence type="ECO:0000256" key="7">
    <source>
        <dbReference type="ARBA" id="ARBA00022842"/>
    </source>
</evidence>
<dbReference type="Gene3D" id="3.30.540.10">
    <property type="entry name" value="Fructose-1,6-Bisphosphatase, subunit A, domain 1"/>
    <property type="match status" value="1"/>
</dbReference>
<dbReference type="FunFam" id="3.30.540.10:FF:000003">
    <property type="entry name" value="Inositol-1-monophosphatase"/>
    <property type="match status" value="1"/>
</dbReference>
<keyword evidence="7" id="KW-0460">Magnesium</keyword>
<dbReference type="PROSITE" id="PS00629">
    <property type="entry name" value="IMP_1"/>
    <property type="match status" value="1"/>
</dbReference>
<dbReference type="InterPro" id="IPR033942">
    <property type="entry name" value="IMPase"/>
</dbReference>
<comment type="similarity">
    <text evidence="3">Belongs to the inositol monophosphatase superfamily.</text>
</comment>
<dbReference type="PROSITE" id="PS00630">
    <property type="entry name" value="IMP_2"/>
    <property type="match status" value="1"/>
</dbReference>
<evidence type="ECO:0000256" key="2">
    <source>
        <dbReference type="ARBA" id="ARBA00001946"/>
    </source>
</evidence>
<dbReference type="SUPFAM" id="SSF56655">
    <property type="entry name" value="Carbohydrate phosphatase"/>
    <property type="match status" value="1"/>
</dbReference>
<evidence type="ECO:0000256" key="5">
    <source>
        <dbReference type="ARBA" id="ARBA00022723"/>
    </source>
</evidence>
<organism evidence="8">
    <name type="scientific">freshwater metagenome</name>
    <dbReference type="NCBI Taxonomy" id="449393"/>
    <lineage>
        <taxon>unclassified sequences</taxon>
        <taxon>metagenomes</taxon>
        <taxon>ecological metagenomes</taxon>
    </lineage>
</organism>
<dbReference type="Pfam" id="PF00459">
    <property type="entry name" value="Inositol_P"/>
    <property type="match status" value="1"/>
</dbReference>
<comment type="cofactor">
    <cofactor evidence="2">
        <name>Mg(2+)</name>
        <dbReference type="ChEBI" id="CHEBI:18420"/>
    </cofactor>
</comment>
<evidence type="ECO:0000313" key="8">
    <source>
        <dbReference type="EMBL" id="CAB4933889.1"/>
    </source>
</evidence>
<evidence type="ECO:0000256" key="6">
    <source>
        <dbReference type="ARBA" id="ARBA00022801"/>
    </source>
</evidence>
<dbReference type="PANTHER" id="PTHR20854:SF4">
    <property type="entry name" value="INOSITOL-1-MONOPHOSPHATASE-RELATED"/>
    <property type="match status" value="1"/>
</dbReference>
<dbReference type="InterPro" id="IPR020583">
    <property type="entry name" value="Inositol_monoP_metal-BS"/>
</dbReference>
<protein>
    <recommendedName>
        <fullName evidence="4">inositol-phosphate phosphatase</fullName>
        <ecNumber evidence="4">3.1.3.25</ecNumber>
    </recommendedName>
</protein>
<dbReference type="PANTHER" id="PTHR20854">
    <property type="entry name" value="INOSITOL MONOPHOSPHATASE"/>
    <property type="match status" value="1"/>
</dbReference>
<dbReference type="EMBL" id="CAFBNG010000024">
    <property type="protein sequence ID" value="CAB4933889.1"/>
    <property type="molecule type" value="Genomic_DNA"/>
</dbReference>
<keyword evidence="5" id="KW-0479">Metal-binding</keyword>
<evidence type="ECO:0000256" key="3">
    <source>
        <dbReference type="ARBA" id="ARBA00009759"/>
    </source>
</evidence>
<dbReference type="CDD" id="cd01639">
    <property type="entry name" value="IMPase"/>
    <property type="match status" value="1"/>
</dbReference>
<evidence type="ECO:0000256" key="4">
    <source>
        <dbReference type="ARBA" id="ARBA00013106"/>
    </source>
</evidence>
<gene>
    <name evidence="8" type="ORF">UFOPK3774_00222</name>
</gene>
<dbReference type="GO" id="GO:0046872">
    <property type="term" value="F:metal ion binding"/>
    <property type="evidence" value="ECO:0007669"/>
    <property type="project" value="UniProtKB-KW"/>
</dbReference>
<keyword evidence="6" id="KW-0378">Hydrolase</keyword>